<evidence type="ECO:0000313" key="2">
    <source>
        <dbReference type="EMBL" id="MBB5758924.1"/>
    </source>
</evidence>
<dbReference type="RefSeq" id="WP_183571733.1">
    <property type="nucleotide sequence ID" value="NZ_JACHOP010000018.1"/>
</dbReference>
<reference evidence="2 3" key="1">
    <citation type="submission" date="2020-08" db="EMBL/GenBank/DDBJ databases">
        <title>Genomic Encyclopedia of Type Strains, Phase IV (KMG-IV): sequencing the most valuable type-strain genomes for metagenomic binning, comparative biology and taxonomic classification.</title>
        <authorList>
            <person name="Goeker M."/>
        </authorList>
    </citation>
    <scope>NUCLEOTIDE SEQUENCE [LARGE SCALE GENOMIC DNA]</scope>
    <source>
        <strain evidence="2 3">DSM 2163</strain>
    </source>
</reference>
<evidence type="ECO:0000313" key="3">
    <source>
        <dbReference type="Proteomes" id="UP000583454"/>
    </source>
</evidence>
<name>A0A840ZP31_9HYPH</name>
<keyword evidence="1" id="KW-1133">Transmembrane helix</keyword>
<proteinExistence type="predicted"/>
<keyword evidence="1" id="KW-0472">Membrane</keyword>
<dbReference type="AlphaFoldDB" id="A0A840ZP31"/>
<gene>
    <name evidence="2" type="ORF">HNR00_003652</name>
</gene>
<keyword evidence="3" id="KW-1185">Reference proteome</keyword>
<sequence length="83" mass="8617">MRTPSDLSPSAFDPFGEPVDSRCVDAAAPVKHRARNVAVVVFWGLALLFVVGRIHFGAGPAAPGSETAAAHVQAQAPAAIQIR</sequence>
<dbReference type="EMBL" id="JACHOP010000018">
    <property type="protein sequence ID" value="MBB5758924.1"/>
    <property type="molecule type" value="Genomic_DNA"/>
</dbReference>
<keyword evidence="1" id="KW-0812">Transmembrane</keyword>
<evidence type="ECO:0000256" key="1">
    <source>
        <dbReference type="SAM" id="Phobius"/>
    </source>
</evidence>
<feature type="transmembrane region" description="Helical" evidence="1">
    <location>
        <begin position="37"/>
        <end position="56"/>
    </location>
</feature>
<comment type="caution">
    <text evidence="2">The sequence shown here is derived from an EMBL/GenBank/DDBJ whole genome shotgun (WGS) entry which is preliminary data.</text>
</comment>
<organism evidence="2 3">
    <name type="scientific">Methylorubrum rhodinum</name>
    <dbReference type="NCBI Taxonomy" id="29428"/>
    <lineage>
        <taxon>Bacteria</taxon>
        <taxon>Pseudomonadati</taxon>
        <taxon>Pseudomonadota</taxon>
        <taxon>Alphaproteobacteria</taxon>
        <taxon>Hyphomicrobiales</taxon>
        <taxon>Methylobacteriaceae</taxon>
        <taxon>Methylorubrum</taxon>
    </lineage>
</organism>
<protein>
    <submittedName>
        <fullName evidence="2">Uncharacterized protein</fullName>
    </submittedName>
</protein>
<dbReference type="Proteomes" id="UP000583454">
    <property type="component" value="Unassembled WGS sequence"/>
</dbReference>
<accession>A0A840ZP31</accession>